<protein>
    <submittedName>
        <fullName evidence="1">Protein SUPPRESSOR OF GENE SILENCING 3-like protein</fullName>
    </submittedName>
</protein>
<name>A0AAX6EPG6_IRIPA</name>
<keyword evidence="2" id="KW-1185">Reference proteome</keyword>
<reference evidence="1" key="2">
    <citation type="submission" date="2023-04" db="EMBL/GenBank/DDBJ databases">
        <authorList>
            <person name="Bruccoleri R.E."/>
            <person name="Oakeley E.J."/>
            <person name="Faust A.-M."/>
            <person name="Dessus-Babus S."/>
            <person name="Altorfer M."/>
            <person name="Burckhardt D."/>
            <person name="Oertli M."/>
            <person name="Naumann U."/>
            <person name="Petersen F."/>
            <person name="Wong J."/>
        </authorList>
    </citation>
    <scope>NUCLEOTIDE SEQUENCE</scope>
    <source>
        <strain evidence="1">GSM-AAB239-AS_SAM_17_03QT</strain>
        <tissue evidence="1">Leaf</tissue>
    </source>
</reference>
<gene>
    <name evidence="1" type="ORF">M6B38_177375</name>
</gene>
<evidence type="ECO:0000313" key="2">
    <source>
        <dbReference type="Proteomes" id="UP001140949"/>
    </source>
</evidence>
<comment type="caution">
    <text evidence="1">The sequence shown here is derived from an EMBL/GenBank/DDBJ whole genome shotgun (WGS) entry which is preliminary data.</text>
</comment>
<proteinExistence type="predicted"/>
<reference evidence="1" key="1">
    <citation type="journal article" date="2023" name="GigaByte">
        <title>Genome assembly of the bearded iris, Iris pallida Lam.</title>
        <authorList>
            <person name="Bruccoleri R.E."/>
            <person name="Oakeley E.J."/>
            <person name="Faust A.M.E."/>
            <person name="Altorfer M."/>
            <person name="Dessus-Babus S."/>
            <person name="Burckhardt D."/>
            <person name="Oertli M."/>
            <person name="Naumann U."/>
            <person name="Petersen F."/>
            <person name="Wong J."/>
        </authorList>
    </citation>
    <scope>NUCLEOTIDE SEQUENCE</scope>
    <source>
        <strain evidence="1">GSM-AAB239-AS_SAM_17_03QT</strain>
    </source>
</reference>
<evidence type="ECO:0000313" key="1">
    <source>
        <dbReference type="EMBL" id="KAJ6805974.1"/>
    </source>
</evidence>
<dbReference type="AlphaFoldDB" id="A0AAX6EPG6"/>
<organism evidence="1 2">
    <name type="scientific">Iris pallida</name>
    <name type="common">Sweet iris</name>
    <dbReference type="NCBI Taxonomy" id="29817"/>
    <lineage>
        <taxon>Eukaryota</taxon>
        <taxon>Viridiplantae</taxon>
        <taxon>Streptophyta</taxon>
        <taxon>Embryophyta</taxon>
        <taxon>Tracheophyta</taxon>
        <taxon>Spermatophyta</taxon>
        <taxon>Magnoliopsida</taxon>
        <taxon>Liliopsida</taxon>
        <taxon>Asparagales</taxon>
        <taxon>Iridaceae</taxon>
        <taxon>Iridoideae</taxon>
        <taxon>Irideae</taxon>
        <taxon>Iris</taxon>
    </lineage>
</organism>
<dbReference type="Proteomes" id="UP001140949">
    <property type="component" value="Unassembled WGS sequence"/>
</dbReference>
<dbReference type="EMBL" id="JANAVB010035019">
    <property type="protein sequence ID" value="KAJ6805974.1"/>
    <property type="molecule type" value="Genomic_DNA"/>
</dbReference>
<sequence length="60" mass="7096">MKNYGERELQQYCREAFGKLRGLRETQLIKKLYGLDGNFHEHCLNKMTMRSGLAWETKSS</sequence>
<accession>A0AAX6EPG6</accession>